<dbReference type="ExpressionAtlas" id="A0A654EXY9">
    <property type="expression patterns" value="baseline and differential"/>
</dbReference>
<protein>
    <recommendedName>
        <fullName evidence="4">RBR-type E3 ubiquitin transferase</fullName>
        <ecNumber evidence="4">2.3.2.31</ecNumber>
    </recommendedName>
</protein>
<dbReference type="SMART" id="SM00647">
    <property type="entry name" value="IBR"/>
    <property type="match status" value="2"/>
</dbReference>
<feature type="domain" description="RING-type" evidence="12">
    <location>
        <begin position="1"/>
        <end position="235"/>
    </location>
</feature>
<dbReference type="SUPFAM" id="SSF57850">
    <property type="entry name" value="RING/U-box"/>
    <property type="match status" value="2"/>
</dbReference>
<feature type="region of interest" description="Disordered" evidence="11">
    <location>
        <begin position="1"/>
        <end position="25"/>
    </location>
</feature>
<keyword evidence="8" id="KW-0863">Zinc-finger</keyword>
<dbReference type="Proteomes" id="UP000426265">
    <property type="component" value="Unassembled WGS sequence"/>
</dbReference>
<dbReference type="Pfam" id="PF22191">
    <property type="entry name" value="IBR_1"/>
    <property type="match status" value="1"/>
</dbReference>
<keyword evidence="5" id="KW-0808">Transferase</keyword>
<dbReference type="PROSITE" id="PS00518">
    <property type="entry name" value="ZF_RING_1"/>
    <property type="match status" value="1"/>
</dbReference>
<dbReference type="UniPathway" id="UPA00143"/>
<evidence type="ECO:0000256" key="5">
    <source>
        <dbReference type="ARBA" id="ARBA00022679"/>
    </source>
</evidence>
<evidence type="ECO:0000256" key="11">
    <source>
        <dbReference type="SAM" id="MobiDB-lite"/>
    </source>
</evidence>
<organism evidence="13 14">
    <name type="scientific">Arabidopsis thaliana</name>
    <name type="common">Mouse-ear cress</name>
    <dbReference type="NCBI Taxonomy" id="3702"/>
    <lineage>
        <taxon>Eukaryota</taxon>
        <taxon>Viridiplantae</taxon>
        <taxon>Streptophyta</taxon>
        <taxon>Embryophyta</taxon>
        <taxon>Tracheophyta</taxon>
        <taxon>Spermatophyta</taxon>
        <taxon>Magnoliopsida</taxon>
        <taxon>eudicotyledons</taxon>
        <taxon>Gunneridae</taxon>
        <taxon>Pentapetalae</taxon>
        <taxon>rosids</taxon>
        <taxon>malvids</taxon>
        <taxon>Brassicales</taxon>
        <taxon>Brassicaceae</taxon>
        <taxon>Camelineae</taxon>
        <taxon>Arabidopsis</taxon>
    </lineage>
</organism>
<keyword evidence="7" id="KW-0677">Repeat</keyword>
<feature type="compositionally biased region" description="Acidic residues" evidence="11">
    <location>
        <begin position="10"/>
        <end position="19"/>
    </location>
</feature>
<dbReference type="CDD" id="cd20346">
    <property type="entry name" value="BRcat_RBR_ANKIB1"/>
    <property type="match status" value="1"/>
</dbReference>
<keyword evidence="10" id="KW-0862">Zinc</keyword>
<name>A0A654EXY9_ARATH</name>
<dbReference type="EC" id="2.3.2.31" evidence="4"/>
<keyword evidence="9" id="KW-0833">Ubl conjugation pathway</keyword>
<evidence type="ECO:0000256" key="7">
    <source>
        <dbReference type="ARBA" id="ARBA00022737"/>
    </source>
</evidence>
<dbReference type="PROSITE" id="PS51873">
    <property type="entry name" value="TRIAD"/>
    <property type="match status" value="1"/>
</dbReference>
<evidence type="ECO:0000313" key="13">
    <source>
        <dbReference type="EMBL" id="VYS54139.1"/>
    </source>
</evidence>
<reference evidence="13 14" key="1">
    <citation type="submission" date="2019-11" db="EMBL/GenBank/DDBJ databases">
        <authorList>
            <person name="Jiao W.-B."/>
            <person name="Schneeberger K."/>
        </authorList>
    </citation>
    <scope>NUCLEOTIDE SEQUENCE [LARGE SCALE GENOMIC DNA]</scope>
    <source>
        <strain evidence="14">cv. An-1</strain>
    </source>
</reference>
<evidence type="ECO:0000256" key="3">
    <source>
        <dbReference type="ARBA" id="ARBA00004906"/>
    </source>
</evidence>
<dbReference type="Gene3D" id="1.20.120.1750">
    <property type="match status" value="1"/>
</dbReference>
<keyword evidence="6" id="KW-0479">Metal-binding</keyword>
<dbReference type="PANTHER" id="PTHR11685">
    <property type="entry name" value="RBR FAMILY RING FINGER AND IBR DOMAIN-CONTAINING"/>
    <property type="match status" value="1"/>
</dbReference>
<dbReference type="InterPro" id="IPR044066">
    <property type="entry name" value="TRIAD_supradom"/>
</dbReference>
<evidence type="ECO:0000256" key="1">
    <source>
        <dbReference type="ARBA" id="ARBA00001798"/>
    </source>
</evidence>
<dbReference type="Pfam" id="PF01485">
    <property type="entry name" value="IBR"/>
    <property type="match status" value="1"/>
</dbReference>
<dbReference type="EMBL" id="CACRSJ010000105">
    <property type="protein sequence ID" value="VYS54139.1"/>
    <property type="molecule type" value="Genomic_DNA"/>
</dbReference>
<accession>A0A654EXY9</accession>
<evidence type="ECO:0000256" key="8">
    <source>
        <dbReference type="ARBA" id="ARBA00022771"/>
    </source>
</evidence>
<evidence type="ECO:0000256" key="2">
    <source>
        <dbReference type="ARBA" id="ARBA00001947"/>
    </source>
</evidence>
<evidence type="ECO:0000256" key="10">
    <source>
        <dbReference type="ARBA" id="ARBA00022833"/>
    </source>
</evidence>
<comment type="cofactor">
    <cofactor evidence="2">
        <name>Zn(2+)</name>
        <dbReference type="ChEBI" id="CHEBI:29105"/>
    </cofactor>
</comment>
<dbReference type="GO" id="GO:0016567">
    <property type="term" value="P:protein ubiquitination"/>
    <property type="evidence" value="ECO:0007669"/>
    <property type="project" value="UniProtKB-UniPathway"/>
</dbReference>
<dbReference type="InterPro" id="IPR002867">
    <property type="entry name" value="IBR_dom"/>
</dbReference>
<evidence type="ECO:0000256" key="9">
    <source>
        <dbReference type="ARBA" id="ARBA00022786"/>
    </source>
</evidence>
<dbReference type="GO" id="GO:0061630">
    <property type="term" value="F:ubiquitin protein ligase activity"/>
    <property type="evidence" value="ECO:0007669"/>
    <property type="project" value="UniProtKB-EC"/>
</dbReference>
<comment type="pathway">
    <text evidence="3">Protein modification; protein ubiquitination.</text>
</comment>
<evidence type="ECO:0000259" key="12">
    <source>
        <dbReference type="PROSITE" id="PS51873"/>
    </source>
</evidence>
<dbReference type="InterPro" id="IPR031127">
    <property type="entry name" value="E3_UB_ligase_RBR"/>
</dbReference>
<dbReference type="AlphaFoldDB" id="A0A654EXY9"/>
<comment type="catalytic activity">
    <reaction evidence="1">
        <text>[E2 ubiquitin-conjugating enzyme]-S-ubiquitinyl-L-cysteine + [acceptor protein]-L-lysine = [E2 ubiquitin-conjugating enzyme]-L-cysteine + [acceptor protein]-N(6)-ubiquitinyl-L-lysine.</text>
        <dbReference type="EC" id="2.3.2.31"/>
    </reaction>
</comment>
<proteinExistence type="predicted"/>
<dbReference type="InterPro" id="IPR017907">
    <property type="entry name" value="Znf_RING_CS"/>
</dbReference>
<sequence length="235" mass="26708">MSSSDRDIIDIESGEEDLYSDGGNDIIDIESGEEDLYSDGGNVSDDYNPVDDTISRSEKSYVVVKEEDILKLQRDDIEQVSTVLSVSQVESIVLLTEKKDKDKYYRYFLRSYVEDGKKMKWCPSPGCEYAVEFGVNGSSSYDVSCLCSYKFCWNCCEDAHSPVDCETVSKWLLKNKDESENMNWILAKTKPCPKCKRPIEKNTGCNHMSCSAPCRHYFCWACLQPLSDHKACNAF</sequence>
<gene>
    <name evidence="13" type="ORF">AN1_LOCUS9597</name>
</gene>
<evidence type="ECO:0000313" key="14">
    <source>
        <dbReference type="Proteomes" id="UP000426265"/>
    </source>
</evidence>
<dbReference type="GO" id="GO:0008270">
    <property type="term" value="F:zinc ion binding"/>
    <property type="evidence" value="ECO:0007669"/>
    <property type="project" value="UniProtKB-KW"/>
</dbReference>
<evidence type="ECO:0000256" key="4">
    <source>
        <dbReference type="ARBA" id="ARBA00012251"/>
    </source>
</evidence>
<evidence type="ECO:0000256" key="6">
    <source>
        <dbReference type="ARBA" id="ARBA00022723"/>
    </source>
</evidence>